<dbReference type="RefSeq" id="WP_051654409.1">
    <property type="nucleotide sequence ID" value="NZ_JNKN01000018.1"/>
</dbReference>
<feature type="domain" description="WYL" evidence="1">
    <location>
        <begin position="135"/>
        <end position="214"/>
    </location>
</feature>
<dbReference type="InterPro" id="IPR057727">
    <property type="entry name" value="WCX_dom"/>
</dbReference>
<reference evidence="3 4" key="1">
    <citation type="journal article" date="2015" name="Genome Announc.">
        <title>Expanding the biotechnology potential of lactobacilli through comparative genomics of 213 strains and associated genera.</title>
        <authorList>
            <person name="Sun Z."/>
            <person name="Harris H.M."/>
            <person name="McCann A."/>
            <person name="Guo C."/>
            <person name="Argimon S."/>
            <person name="Zhang W."/>
            <person name="Yang X."/>
            <person name="Jeffery I.B."/>
            <person name="Cooney J.C."/>
            <person name="Kagawa T.F."/>
            <person name="Liu W."/>
            <person name="Song Y."/>
            <person name="Salvetti E."/>
            <person name="Wrobel A."/>
            <person name="Rasinkangas P."/>
            <person name="Parkhill J."/>
            <person name="Rea M.C."/>
            <person name="O'Sullivan O."/>
            <person name="Ritari J."/>
            <person name="Douillard F.P."/>
            <person name="Paul Ross R."/>
            <person name="Yang R."/>
            <person name="Briner A.E."/>
            <person name="Felis G.E."/>
            <person name="de Vos W.M."/>
            <person name="Barrangou R."/>
            <person name="Klaenhammer T.R."/>
            <person name="Caufield P.W."/>
            <person name="Cui Y."/>
            <person name="Zhang H."/>
            <person name="O'Toole P.W."/>
        </authorList>
    </citation>
    <scope>NUCLEOTIDE SEQUENCE [LARGE SCALE GENOMIC DNA]</scope>
    <source>
        <strain evidence="3 4">DSM 20405</strain>
    </source>
</reference>
<protein>
    <submittedName>
        <fullName evidence="3">Uncharacterized protein</fullName>
    </submittedName>
</protein>
<dbReference type="EMBL" id="JQBL01000014">
    <property type="protein sequence ID" value="KRN50096.1"/>
    <property type="molecule type" value="Genomic_DNA"/>
</dbReference>
<evidence type="ECO:0000313" key="4">
    <source>
        <dbReference type="Proteomes" id="UP000051841"/>
    </source>
</evidence>
<evidence type="ECO:0000259" key="2">
    <source>
        <dbReference type="Pfam" id="PF25583"/>
    </source>
</evidence>
<name>A0A0R2HAV4_9FIRM</name>
<gene>
    <name evidence="3" type="ORF">IV49_GL000446</name>
</gene>
<dbReference type="PROSITE" id="PS52050">
    <property type="entry name" value="WYL"/>
    <property type="match status" value="1"/>
</dbReference>
<evidence type="ECO:0000259" key="1">
    <source>
        <dbReference type="Pfam" id="PF13280"/>
    </source>
</evidence>
<feature type="domain" description="WCX" evidence="2">
    <location>
        <begin position="246"/>
        <end position="322"/>
    </location>
</feature>
<dbReference type="InterPro" id="IPR026881">
    <property type="entry name" value="WYL_dom"/>
</dbReference>
<dbReference type="PANTHER" id="PTHR34580:SF1">
    <property type="entry name" value="PROTEIN PAFC"/>
    <property type="match status" value="1"/>
</dbReference>
<dbReference type="PATRIC" id="fig|1410657.5.peg.474"/>
<organism evidence="3 4">
    <name type="scientific">Kandleria vitulina DSM 20405</name>
    <dbReference type="NCBI Taxonomy" id="1410657"/>
    <lineage>
        <taxon>Bacteria</taxon>
        <taxon>Bacillati</taxon>
        <taxon>Bacillota</taxon>
        <taxon>Erysipelotrichia</taxon>
        <taxon>Erysipelotrichales</taxon>
        <taxon>Coprobacillaceae</taxon>
        <taxon>Kandleria</taxon>
    </lineage>
</organism>
<dbReference type="Pfam" id="PF13280">
    <property type="entry name" value="WYL"/>
    <property type="match status" value="1"/>
</dbReference>
<sequence>MGERMQIILRLIMSSRLQPIKSKDLLDELEKLGYHYNIKTIHATVKQINAFFYPLIQDTMILSKRGTGLVVNKNVFEDGQLQLLIDSINYNKDLSFKEKDQLVDKLMHFSDESQRKRLIFHMEKDEKPFSLMLNLSTLMKAIAERKNIIFDYVSYRIEEGHPREVASKHGNKNGQYVVSPYTIVLDNNHYYLVGYYNKRSDSLSMYRIDRMRRVMTHRGDYIDIREQYDMDDYISRAFHMFVNGKPTDLVLRFRPQILREVVSRFGESIHLRVVDDSWYEAIIKDQSYSRGLAMWILMLGENAYVVSPTHIREDIKRELDKTLMYYKKGVF</sequence>
<evidence type="ECO:0000313" key="3">
    <source>
        <dbReference type="EMBL" id="KRN50096.1"/>
    </source>
</evidence>
<keyword evidence="4" id="KW-1185">Reference proteome</keyword>
<proteinExistence type="predicted"/>
<dbReference type="PANTHER" id="PTHR34580">
    <property type="match status" value="1"/>
</dbReference>
<dbReference type="InterPro" id="IPR051534">
    <property type="entry name" value="CBASS_pafABC_assoc_protein"/>
</dbReference>
<accession>A0A0R2HAV4</accession>
<dbReference type="Pfam" id="PF25583">
    <property type="entry name" value="WCX"/>
    <property type="match status" value="1"/>
</dbReference>
<dbReference type="AlphaFoldDB" id="A0A0R2HAV4"/>
<dbReference type="Proteomes" id="UP000051841">
    <property type="component" value="Unassembled WGS sequence"/>
</dbReference>
<comment type="caution">
    <text evidence="3">The sequence shown here is derived from an EMBL/GenBank/DDBJ whole genome shotgun (WGS) entry which is preliminary data.</text>
</comment>